<keyword evidence="2" id="KW-1185">Reference proteome</keyword>
<sequence length="924" mass="97987">MRLCYELRHGSWSNLPGGTALLQPANPISFTVRNAPARVMQLNYIEFTGKSLGATDRVKIIAKSSFCQDASVPPREIVSHAFGTAAAIPGTADGWAVTNATEKSTILNISSTGMGTFSVCYRLATDTVWTLVYGDLVISSRDPAGVVQTPVNALEGELFTLNFTAAKASSALSENDRVALYTGVLSCLAPGKAPSVIITAPSRKDLLPRYLFFQIAAETRGDHTLCYWKANGHIIIWGFDTVVIRPNPLNYTTVPPAAALRTSQLISSVFWGFGLIADPSAGKTDQVKLIPSTQAQTDGACQTVATAAGVEYYPLVANGTLSVQVFRSSPGAAGSYWVCYKLNGGQFHVMAGAALVLGVADPYAATAAKSGDVILDGEMNTWTIKSRQPPAAEGALAFYSAKQCNDFPYYVTPAPSTAQFPHGVAVVRKNVARLRAGSATEGGVTLALCYYAVGATTMLSASAARVAPGVPPPLSAPVSATPLQVFQFNLTVSPTPLDYVVLVANPDACVGLTAPVSTSNVFIDVFDAGGHVVVTTAVETAGTFYICYSHRVGRCGEDATEECARIVGTVEAATANPSNWTMTPVTVFTSDEVEIELLRPAGATARALETLWLAPIHLDAATTMKQVATACINTMAGGDRIVLQPDEHRSSVWAARLDIEAAYALCYLSKGAVFPTIFPPLSHAGPVVHLTQVTSVTFVATPVVGINATVILQGRGLSQGDQLLAVGLPVERDTPADICTNPSYTPRVTAVAFEAGYGFNALVYQLLFETASTYTLCFHAMASTGPMVPITANNFNVNPAVLSYTMESVALTNTPLELEFRGNGLRASDQAALVHLSPGTNVESASCALGGVRRGCRVPARTAPPAITSRYPRSQECTPSVTGNRASHRSCCQSLSTYRCEQPRRRSLLSGRRVRRWRCVPRSR</sequence>
<dbReference type="AlphaFoldDB" id="A0A061IXU0"/>
<evidence type="ECO:0000313" key="2">
    <source>
        <dbReference type="Proteomes" id="UP000031737"/>
    </source>
</evidence>
<comment type="caution">
    <text evidence="1">The sequence shown here is derived from an EMBL/GenBank/DDBJ whole genome shotgun (WGS) entry which is preliminary data.</text>
</comment>
<protein>
    <recommendedName>
        <fullName evidence="3">Hemagluttinin family protein</fullName>
    </recommendedName>
</protein>
<organism evidence="1 2">
    <name type="scientific">Trypanosoma rangeli SC58</name>
    <dbReference type="NCBI Taxonomy" id="429131"/>
    <lineage>
        <taxon>Eukaryota</taxon>
        <taxon>Discoba</taxon>
        <taxon>Euglenozoa</taxon>
        <taxon>Kinetoplastea</taxon>
        <taxon>Metakinetoplastina</taxon>
        <taxon>Trypanosomatida</taxon>
        <taxon>Trypanosomatidae</taxon>
        <taxon>Trypanosoma</taxon>
        <taxon>Herpetosoma</taxon>
    </lineage>
</organism>
<dbReference type="Proteomes" id="UP000031737">
    <property type="component" value="Unassembled WGS sequence"/>
</dbReference>
<evidence type="ECO:0000313" key="1">
    <source>
        <dbReference type="EMBL" id="ESL06890.1"/>
    </source>
</evidence>
<gene>
    <name evidence="1" type="ORF">TRSC58_05428</name>
</gene>
<accession>A0A061IXU0</accession>
<proteinExistence type="predicted"/>
<dbReference type="VEuPathDB" id="TriTrypDB:TRSC58_05428"/>
<dbReference type="EMBL" id="AUPL01005428">
    <property type="protein sequence ID" value="ESL06890.1"/>
    <property type="molecule type" value="Genomic_DNA"/>
</dbReference>
<dbReference type="OrthoDB" id="262785at2759"/>
<reference evidence="1 2" key="1">
    <citation type="submission" date="2013-07" db="EMBL/GenBank/DDBJ databases">
        <authorList>
            <person name="Stoco P.H."/>
            <person name="Wagner G."/>
            <person name="Gerber A."/>
            <person name="Zaha A."/>
            <person name="Thompson C."/>
            <person name="Bartholomeu D.C."/>
            <person name="Luckemeyer D.D."/>
            <person name="Bahia D."/>
            <person name="Loreto E."/>
            <person name="Prestes E.B."/>
            <person name="Lima F.M."/>
            <person name="Rodrigues-Luiz G."/>
            <person name="Vallejo G.A."/>
            <person name="Filho J.F."/>
            <person name="Monteiro K.M."/>
            <person name="Tyler K.M."/>
            <person name="de Almeida L.G."/>
            <person name="Ortiz M.F."/>
            <person name="Siervo M.A."/>
            <person name="de Moraes M.H."/>
            <person name="Cunha O.L."/>
            <person name="Mendonca-Neto R."/>
            <person name="Silva R."/>
            <person name="Teixeira S.M."/>
            <person name="Murta S.M."/>
            <person name="Sincero T.C."/>
            <person name="Mendes T.A."/>
            <person name="Urmenyi T.P."/>
            <person name="Silva V.G."/>
            <person name="da Rocha W.D."/>
            <person name="Andersson B."/>
            <person name="Romanha A.J."/>
            <person name="Steindel M."/>
            <person name="de Vasconcelos A.T."/>
            <person name="Grisard E.C."/>
        </authorList>
    </citation>
    <scope>NUCLEOTIDE SEQUENCE [LARGE SCALE GENOMIC DNA]</scope>
    <source>
        <strain evidence="1 2">SC58</strain>
    </source>
</reference>
<evidence type="ECO:0008006" key="3">
    <source>
        <dbReference type="Google" id="ProtNLM"/>
    </source>
</evidence>
<name>A0A061IXU0_TRYRA</name>